<keyword evidence="3" id="KW-1185">Reference proteome</keyword>
<gene>
    <name evidence="2" type="ORF">BGZ95_010602</name>
</gene>
<keyword evidence="1" id="KW-0812">Transmembrane</keyword>
<comment type="caution">
    <text evidence="2">The sequence shown here is derived from an EMBL/GenBank/DDBJ whole genome shotgun (WGS) entry which is preliminary data.</text>
</comment>
<dbReference type="EMBL" id="JAAAIL010000720">
    <property type="protein sequence ID" value="KAG0273609.1"/>
    <property type="molecule type" value="Genomic_DNA"/>
</dbReference>
<feature type="transmembrane region" description="Helical" evidence="1">
    <location>
        <begin position="12"/>
        <end position="32"/>
    </location>
</feature>
<reference evidence="2" key="1">
    <citation type="journal article" date="2020" name="Fungal Divers.">
        <title>Resolving the Mortierellaceae phylogeny through synthesis of multi-gene phylogenetics and phylogenomics.</title>
        <authorList>
            <person name="Vandepol N."/>
            <person name="Liber J."/>
            <person name="Desiro A."/>
            <person name="Na H."/>
            <person name="Kennedy M."/>
            <person name="Barry K."/>
            <person name="Grigoriev I.V."/>
            <person name="Miller A.N."/>
            <person name="O'Donnell K."/>
            <person name="Stajich J.E."/>
            <person name="Bonito G."/>
        </authorList>
    </citation>
    <scope>NUCLEOTIDE SEQUENCE</scope>
    <source>
        <strain evidence="2">NRRL 28262</strain>
    </source>
</reference>
<sequence>LQQHSKVPARFYLFLQLLGPVASSPVGLCLFLQQIRPTECLATDLVPHEVSSPL</sequence>
<accession>A0AAD4DBC1</accession>
<dbReference type="Proteomes" id="UP001194580">
    <property type="component" value="Unassembled WGS sequence"/>
</dbReference>
<keyword evidence="1" id="KW-1133">Transmembrane helix</keyword>
<name>A0AAD4DBC1_9FUNG</name>
<proteinExistence type="predicted"/>
<evidence type="ECO:0000313" key="2">
    <source>
        <dbReference type="EMBL" id="KAG0273609.1"/>
    </source>
</evidence>
<protein>
    <submittedName>
        <fullName evidence="2">Uncharacterized protein</fullName>
    </submittedName>
</protein>
<feature type="non-terminal residue" evidence="2">
    <location>
        <position position="1"/>
    </location>
</feature>
<organism evidence="2 3">
    <name type="scientific">Linnemannia exigua</name>
    <dbReference type="NCBI Taxonomy" id="604196"/>
    <lineage>
        <taxon>Eukaryota</taxon>
        <taxon>Fungi</taxon>
        <taxon>Fungi incertae sedis</taxon>
        <taxon>Mucoromycota</taxon>
        <taxon>Mortierellomycotina</taxon>
        <taxon>Mortierellomycetes</taxon>
        <taxon>Mortierellales</taxon>
        <taxon>Mortierellaceae</taxon>
        <taxon>Linnemannia</taxon>
    </lineage>
</organism>
<evidence type="ECO:0000313" key="3">
    <source>
        <dbReference type="Proteomes" id="UP001194580"/>
    </source>
</evidence>
<evidence type="ECO:0000256" key="1">
    <source>
        <dbReference type="SAM" id="Phobius"/>
    </source>
</evidence>
<feature type="non-terminal residue" evidence="2">
    <location>
        <position position="54"/>
    </location>
</feature>
<keyword evidence="1" id="KW-0472">Membrane</keyword>
<dbReference type="AlphaFoldDB" id="A0AAD4DBC1"/>